<keyword evidence="1" id="KW-0175">Coiled coil</keyword>
<dbReference type="EMBL" id="AP017369">
    <property type="protein sequence ID" value="BAU95965.1"/>
    <property type="molecule type" value="Genomic_DNA"/>
</dbReference>
<protein>
    <submittedName>
        <fullName evidence="2">Large ATP-binding protein</fullName>
    </submittedName>
</protein>
<dbReference type="SUPFAM" id="SSF52540">
    <property type="entry name" value="P-loop containing nucleoside triphosphate hydrolases"/>
    <property type="match status" value="1"/>
</dbReference>
<name>A0A160PR26_9CORY</name>
<keyword evidence="3" id="KW-1185">Reference proteome</keyword>
<dbReference type="InterPro" id="IPR027417">
    <property type="entry name" value="P-loop_NTPase"/>
</dbReference>
<evidence type="ECO:0000313" key="2">
    <source>
        <dbReference type="EMBL" id="BAU95965.1"/>
    </source>
</evidence>
<feature type="coiled-coil region" evidence="1">
    <location>
        <begin position="259"/>
        <end position="338"/>
    </location>
</feature>
<dbReference type="Gene3D" id="3.40.50.300">
    <property type="entry name" value="P-loop containing nucleotide triphosphate hydrolases"/>
    <property type="match status" value="1"/>
</dbReference>
<keyword evidence="2" id="KW-0067">ATP-binding</keyword>
<gene>
    <name evidence="2" type="ORF">N24_1703</name>
</gene>
<keyword evidence="2" id="KW-0547">Nucleotide-binding</keyword>
<dbReference type="RefSeq" id="WP_096456105.1">
    <property type="nucleotide sequence ID" value="NZ_AP017369.1"/>
</dbReference>
<sequence length="693" mass="77436">MSIFSQAIIDRMSQSRRGSDRNVLASEIDSWTVDRILRENQVTTAVRVPTPSQLQATRLSFYGSKTLTGVDSSGVKQVPDYVEEVPYQFEWALKSGLNGVGSDRNLRGKSTVLRILMWCLRGRCDLQPDVLSWIDHVEFDFLIDSDTYRIEFDVCHTNKNQPVGQLIRRKGIVENHLGSFESNEQFEELMGATMLHALGLPKIASQTEGLRVEHVWPTYAGALVIRGDGLEYLLGDVPFAGLPSRLLSIFVGTEWASVRAEASTAKNIAKHRLAELERAAKEHSRALSDAYTTALTNMEKARQEFEAFEISEESFEDLNEARSEIARLDAEAMRLTQVQFDAKSAFRLAEANLKEEETRRHQQLEDAVARRFFQNLRPTVCPRCSIPVPDDRLEAEAHGDSCSICSSSLELDDLSNAEANKIDGHDLSTLNDDEIGNDNTDYEVEELAALREVLQTNKQRLEGSTEELKKVTVQRERYSTIIEANLRYVRKLDERNQALLTLARAEGAVEALKPKEGQAGPDTAEIDRLKDHLVVLSTAEEVVTKWVREEQNVRFQKLNSSIVALARDFGIPSLTQIQLSGNAGMTVEKGGAKGTYSKLERGEKLRLKLATAIALIKLARAEGIGLHPGFLIVDSPGAEEVNDDDFDTMLQALRDEAESADIQVFIGTCHTEQLIALLGEERCRIGEGENFVW</sequence>
<evidence type="ECO:0000313" key="3">
    <source>
        <dbReference type="Proteomes" id="UP000218244"/>
    </source>
</evidence>
<dbReference type="Proteomes" id="UP000218244">
    <property type="component" value="Chromosome"/>
</dbReference>
<organism evidence="2 3">
    <name type="scientific">Corynebacterium suranareeae</name>
    <dbReference type="NCBI Taxonomy" id="2506452"/>
    <lineage>
        <taxon>Bacteria</taxon>
        <taxon>Bacillati</taxon>
        <taxon>Actinomycetota</taxon>
        <taxon>Actinomycetes</taxon>
        <taxon>Mycobacteriales</taxon>
        <taxon>Corynebacteriaceae</taxon>
        <taxon>Corynebacterium</taxon>
    </lineage>
</organism>
<reference evidence="2 3" key="1">
    <citation type="submission" date="2016-02" db="EMBL/GenBank/DDBJ databases">
        <title>Corynebacterium glutamicum N24 whole genome sequencing project.</title>
        <authorList>
            <person name="Matsutani M."/>
            <person name="Nangtapong N."/>
            <person name="Yakushi T."/>
            <person name="Matsushita K."/>
        </authorList>
    </citation>
    <scope>NUCLEOTIDE SEQUENCE [LARGE SCALE GENOMIC DNA]</scope>
    <source>
        <strain evidence="2 3">N24</strain>
    </source>
</reference>
<dbReference type="GO" id="GO:0005524">
    <property type="term" value="F:ATP binding"/>
    <property type="evidence" value="ECO:0007669"/>
    <property type="project" value="UniProtKB-KW"/>
</dbReference>
<proteinExistence type="predicted"/>
<dbReference type="AlphaFoldDB" id="A0A160PR26"/>
<dbReference type="KEGG" id="csur:N24_1703"/>
<accession>A0A160PR26</accession>
<evidence type="ECO:0000256" key="1">
    <source>
        <dbReference type="SAM" id="Coils"/>
    </source>
</evidence>